<reference evidence="5" key="1">
    <citation type="submission" date="2025-08" db="UniProtKB">
        <authorList>
            <consortium name="RefSeq"/>
        </authorList>
    </citation>
    <scope>IDENTIFICATION</scope>
    <source>
        <tissue evidence="5">Whole body</tissue>
    </source>
</reference>
<keyword evidence="3" id="KW-0732">Signal</keyword>
<dbReference type="CDD" id="cd23576">
    <property type="entry name" value="TFP_LU_ECD_BAMBI"/>
    <property type="match status" value="1"/>
</dbReference>
<evidence type="ECO:0000256" key="3">
    <source>
        <dbReference type="SAM" id="SignalP"/>
    </source>
</evidence>
<evidence type="ECO:0000256" key="1">
    <source>
        <dbReference type="SAM" id="MobiDB-lite"/>
    </source>
</evidence>
<dbReference type="OrthoDB" id="6621230at2759"/>
<evidence type="ECO:0000313" key="5">
    <source>
        <dbReference type="RefSeq" id="XP_025425577.1"/>
    </source>
</evidence>
<keyword evidence="2" id="KW-1133">Transmembrane helix</keyword>
<feature type="compositionally biased region" description="Polar residues" evidence="1">
    <location>
        <begin position="742"/>
        <end position="757"/>
    </location>
</feature>
<evidence type="ECO:0000313" key="4">
    <source>
        <dbReference type="Proteomes" id="UP000694846"/>
    </source>
</evidence>
<dbReference type="RefSeq" id="XP_025425577.1">
    <property type="nucleotide sequence ID" value="XM_025569792.1"/>
</dbReference>
<feature type="region of interest" description="Disordered" evidence="1">
    <location>
        <begin position="742"/>
        <end position="764"/>
    </location>
</feature>
<organism evidence="4 5">
    <name type="scientific">Sipha flava</name>
    <name type="common">yellow sugarcane aphid</name>
    <dbReference type="NCBI Taxonomy" id="143950"/>
    <lineage>
        <taxon>Eukaryota</taxon>
        <taxon>Metazoa</taxon>
        <taxon>Ecdysozoa</taxon>
        <taxon>Arthropoda</taxon>
        <taxon>Hexapoda</taxon>
        <taxon>Insecta</taxon>
        <taxon>Pterygota</taxon>
        <taxon>Neoptera</taxon>
        <taxon>Paraneoptera</taxon>
        <taxon>Hemiptera</taxon>
        <taxon>Sternorrhyncha</taxon>
        <taxon>Aphidomorpha</taxon>
        <taxon>Aphidoidea</taxon>
        <taxon>Aphididae</taxon>
        <taxon>Sipha</taxon>
    </lineage>
</organism>
<dbReference type="GeneID" id="112694353"/>
<keyword evidence="2" id="KW-0472">Membrane</keyword>
<sequence>MSKLATNRRILIMAMAAILLPFAMISASPTERNTTETQDIKITDTTTEYPTVSINNDTLLPTSIECYCNLPECLSTSGSYNPCTTRLGCFFELQPADILKSNKTRNPLSEDQFSTVFIEDYKVNGVFGCLESSPVNKTCNQILKSMENDESEFPDLHSQNATNQSTKIKTYYCCEQAMCNEHISLPLNGEYVQVMVLTNALRLMDINIKMNENQNTTNVPDVKTETAENNSTLFLSKPSVHYGVISENITTHIPLKHLVDEEQDKNSTMAENEKSPVVSTTEKTSQDTRFITVIVVKSDFNNNSTNDKDLSVPSTTESKLESNFTHVNEHDFNTGIQQLISHKDNSSIVSDLKNNLNITLKSNLSIIDNTSINTNEIKANYSYDSKLDLNITAEPYVNQTLSLNSSTQAASSESSTTLPKSMTTPLYKHKLVSNVITPESNLNVSNALSLNTSSQAVLTESFETQSMSSTDLFNTEVLNNTIKNTEERKSNSKKVLHVIKKRHDAHYKMQNFQETTKPDFNDDLSNNKDLIIPSTTVPSIQSDSINLSTLSFKNAVLELLFRRLCNHSFLSVLEHTDSFANTSFETNLNALDTLCLRISSQSDLSVSSNNQPIDSTDLGDKEQDTFISKNLQHVIKKRHDTHYGMHNIQEQTKQDFNGTLTYNKSLSVLNNTVTTSKSNITHIKNSDLHYAIVELLFQVMYNDSQVSALQSNVSTTPESYVNQTDILSVNTTIQPILSESSTIQSETMNNSSYGPNVNSTTESNLNISNTLNLNTSSQVASSESSTKQPETMSIPTSMYESNISTTLESNLNLTNTLSLNTSSEAASSESSTTQSETMTTPLYEHKLVSNVSSIPESNLNVSNALSLNTSSQAVVTESSGTQSMNSTDLIRDTEDLTTTIKITEEDQSNSKNVQHNIKKRHDAPYGMHNNQDQIKPDLNDKSTYDKKLNIPFTTVATSEFKSTHPKKINFRNIIAGRLFRQVYRPEYKNINPINTLSANTLSQIVPSESSETQKMDYTDPEDTDITSTFLKTTEEDDMNSEYLLHIIKKRHDEFNDATPAQPIGEPTANGTLPPETAAMPALPTEGNDNKMGDTVDSAVHQNGGVTDLSHYRPNVDGMLWIRHTAWTTGTVGLLAVVGIICMTVVTLLVLAAVRIVRRADVFRNFKDVCSNPGHPCPCQGSRFPASAFRHTTRPAGRGIRVNHNSSSAPVHSPDSVGNTAFVYATVPVEPSNAKPVQIRR</sequence>
<accession>A0A8B8GTG5</accession>
<name>A0A8B8GTG5_9HEMI</name>
<feature type="signal peptide" evidence="3">
    <location>
        <begin position="1"/>
        <end position="27"/>
    </location>
</feature>
<proteinExistence type="predicted"/>
<protein>
    <submittedName>
        <fullName evidence="5">Formin-J-like</fullName>
    </submittedName>
</protein>
<dbReference type="AlphaFoldDB" id="A0A8B8GTG5"/>
<keyword evidence="4" id="KW-1185">Reference proteome</keyword>
<feature type="chain" id="PRO_5034907397" evidence="3">
    <location>
        <begin position="28"/>
        <end position="1240"/>
    </location>
</feature>
<keyword evidence="2" id="KW-0812">Transmembrane</keyword>
<feature type="transmembrane region" description="Helical" evidence="2">
    <location>
        <begin position="1131"/>
        <end position="1156"/>
    </location>
</feature>
<dbReference type="Proteomes" id="UP000694846">
    <property type="component" value="Unplaced"/>
</dbReference>
<gene>
    <name evidence="5" type="primary">LOC112694353</name>
</gene>
<evidence type="ECO:0000256" key="2">
    <source>
        <dbReference type="SAM" id="Phobius"/>
    </source>
</evidence>